<evidence type="ECO:0000256" key="1">
    <source>
        <dbReference type="SAM" id="MobiDB-lite"/>
    </source>
</evidence>
<name>A0ABT3KU35_9BURK</name>
<proteinExistence type="predicted"/>
<keyword evidence="3" id="KW-1185">Reference proteome</keyword>
<dbReference type="RefSeq" id="WP_265282306.1">
    <property type="nucleotide sequence ID" value="NZ_QZCW01000002.1"/>
</dbReference>
<reference evidence="3" key="1">
    <citation type="submission" date="2023-07" db="EMBL/GenBank/DDBJ databases">
        <title>Verminephrobacter genomes.</title>
        <authorList>
            <person name="Lund M.B."/>
        </authorList>
    </citation>
    <scope>NUCLEOTIDE SEQUENCE [LARGE SCALE GENOMIC DNA]</scope>
    <source>
        <strain evidence="3">AtM5-05</strain>
    </source>
</reference>
<accession>A0ABT3KU35</accession>
<gene>
    <name evidence="2" type="ORF">D5039_11605</name>
</gene>
<feature type="region of interest" description="Disordered" evidence="1">
    <location>
        <begin position="243"/>
        <end position="266"/>
    </location>
</feature>
<dbReference type="EMBL" id="QZCW01000002">
    <property type="protein sequence ID" value="MCW5321775.1"/>
    <property type="molecule type" value="Genomic_DNA"/>
</dbReference>
<comment type="caution">
    <text evidence="2">The sequence shown here is derived from an EMBL/GenBank/DDBJ whole genome shotgun (WGS) entry which is preliminary data.</text>
</comment>
<organism evidence="2 3">
    <name type="scientific">Verminephrobacter aporrectodeae subsp. tuberculatae</name>
    <dbReference type="NCBI Taxonomy" id="1110392"/>
    <lineage>
        <taxon>Bacteria</taxon>
        <taxon>Pseudomonadati</taxon>
        <taxon>Pseudomonadota</taxon>
        <taxon>Betaproteobacteria</taxon>
        <taxon>Burkholderiales</taxon>
        <taxon>Comamonadaceae</taxon>
        <taxon>Verminephrobacter</taxon>
    </lineage>
</organism>
<evidence type="ECO:0000313" key="2">
    <source>
        <dbReference type="EMBL" id="MCW5321775.1"/>
    </source>
</evidence>
<protein>
    <submittedName>
        <fullName evidence="2">Uncharacterized protein</fullName>
    </submittedName>
</protein>
<sequence length="486" mass="53077">MPNNIKPTNEPLDDKSPAATTAFKTLVYDKHWDFADPLAGDATAGNVADSIPASAGLNYAGDPTRSAVNGDKPALSWSSIWKFITPAPNPDSPWNDSGPEANPNGVLDEHEPLADRTPAATTAFKTLVYDRHADFADPVVVDATAQAVKQFTWAMFLCFVGQVDTTAHQTPTTWACPWDDPNGRIDEDDPLYKFLCFVRQMDAAAQQTPTPWDDSNPNGGIDEDEPLHKFLCFVRRMDVAAPQTPSPWDDSHPNNGIGKDEPLDDKTPTAKTDFKVLIYDIDWNSVSDVSNRIARYNFASANPISRIFENEPLEDGIPPRPTSFAVLLSDSNQAVSGLVTVDVAARILILSIPNPNGRIDKNAPLDNKTSATKPAFKVLVYDNNGDFVDKVAVDAIAQTITLDVNPVMASNVYWMQDSTGAWINLRNQLSCCEMVTESERQWLDLQIANDWPLDVDDVITTPGAAGHIPLSLVGQAPDLASDGLWF</sequence>
<dbReference type="Proteomes" id="UP001208935">
    <property type="component" value="Unassembled WGS sequence"/>
</dbReference>
<evidence type="ECO:0000313" key="3">
    <source>
        <dbReference type="Proteomes" id="UP001208935"/>
    </source>
</evidence>